<dbReference type="Pfam" id="PF00005">
    <property type="entry name" value="ABC_tran"/>
    <property type="match status" value="1"/>
</dbReference>
<reference evidence="5 6" key="1">
    <citation type="submission" date="2019-07" db="EMBL/GenBank/DDBJ databases">
        <title>Whole genome shotgun sequence of Aneurinibacillus danicus NBRC 102444.</title>
        <authorList>
            <person name="Hosoyama A."/>
            <person name="Uohara A."/>
            <person name="Ohji S."/>
            <person name="Ichikawa N."/>
        </authorList>
    </citation>
    <scope>NUCLEOTIDE SEQUENCE [LARGE SCALE GENOMIC DNA]</scope>
    <source>
        <strain evidence="5 6">NBRC 102444</strain>
    </source>
</reference>
<dbReference type="GO" id="GO:0005524">
    <property type="term" value="F:ATP binding"/>
    <property type="evidence" value="ECO:0007669"/>
    <property type="project" value="UniProtKB-KW"/>
</dbReference>
<accession>A0A511VCZ2</accession>
<keyword evidence="6" id="KW-1185">Reference proteome</keyword>
<dbReference type="CDD" id="cd03293">
    <property type="entry name" value="ABC_NrtD_SsuB_transporters"/>
    <property type="match status" value="1"/>
</dbReference>
<dbReference type="InterPro" id="IPR050166">
    <property type="entry name" value="ABC_transporter_ATP-bind"/>
</dbReference>
<dbReference type="InterPro" id="IPR017871">
    <property type="entry name" value="ABC_transporter-like_CS"/>
</dbReference>
<dbReference type="RefSeq" id="WP_146812363.1">
    <property type="nucleotide sequence ID" value="NZ_BJXX01000222.1"/>
</dbReference>
<proteinExistence type="predicted"/>
<evidence type="ECO:0000313" key="6">
    <source>
        <dbReference type="Proteomes" id="UP000321157"/>
    </source>
</evidence>
<dbReference type="PANTHER" id="PTHR42788:SF13">
    <property type="entry name" value="ALIPHATIC SULFONATES IMPORT ATP-BINDING PROTEIN SSUB"/>
    <property type="match status" value="1"/>
</dbReference>
<keyword evidence="3 5" id="KW-0067">ATP-binding</keyword>
<dbReference type="Gene3D" id="3.40.50.300">
    <property type="entry name" value="P-loop containing nucleotide triphosphate hydrolases"/>
    <property type="match status" value="1"/>
</dbReference>
<sequence length="263" mass="29877">MTYAVDASGFLDIEQVYKSFVLDTGTVDVLHNINVRVKPGEFICIVGASGCGKSTLLRIIAGLDREYEGRVSMKNEPVRGPGVDRGMVFQESRLYPWLTVEKNIAFGVQEGVSVRDRERLVEEHMELVGLSEFSKAYPHQLSGGMQQRASIARALVNKPEVLLLDEPFGALDAITKIHMQQEVLRIWEKEKTTMILVTHDIDEAIYLADRVVVMSSRPGTIKKIVPINLPRPRDRSSYDFMQIRKSIYHEFFTQQDQPFVYSI</sequence>
<dbReference type="Proteomes" id="UP000321157">
    <property type="component" value="Unassembled WGS sequence"/>
</dbReference>
<dbReference type="PROSITE" id="PS00211">
    <property type="entry name" value="ABC_TRANSPORTER_1"/>
    <property type="match status" value="1"/>
</dbReference>
<gene>
    <name evidence="5" type="primary">atsC</name>
    <name evidence="5" type="ORF">ADA01nite_41940</name>
</gene>
<dbReference type="InterPro" id="IPR027417">
    <property type="entry name" value="P-loop_NTPase"/>
</dbReference>
<evidence type="ECO:0000313" key="5">
    <source>
        <dbReference type="EMBL" id="GEN36734.1"/>
    </source>
</evidence>
<keyword evidence="1" id="KW-0813">Transport</keyword>
<evidence type="ECO:0000256" key="3">
    <source>
        <dbReference type="ARBA" id="ARBA00022840"/>
    </source>
</evidence>
<dbReference type="AlphaFoldDB" id="A0A511VCZ2"/>
<evidence type="ECO:0000256" key="2">
    <source>
        <dbReference type="ARBA" id="ARBA00022741"/>
    </source>
</evidence>
<dbReference type="InterPro" id="IPR003439">
    <property type="entry name" value="ABC_transporter-like_ATP-bd"/>
</dbReference>
<name>A0A511VCZ2_9BACL</name>
<feature type="domain" description="ABC transporter" evidence="4">
    <location>
        <begin position="11"/>
        <end position="241"/>
    </location>
</feature>
<comment type="caution">
    <text evidence="5">The sequence shown here is derived from an EMBL/GenBank/DDBJ whole genome shotgun (WGS) entry which is preliminary data.</text>
</comment>
<dbReference type="EMBL" id="BJXX01000222">
    <property type="protein sequence ID" value="GEN36734.1"/>
    <property type="molecule type" value="Genomic_DNA"/>
</dbReference>
<protein>
    <submittedName>
        <fullName evidence="5">Sulfonate ABC transporter ATP-binding protein</fullName>
    </submittedName>
</protein>
<dbReference type="InterPro" id="IPR003593">
    <property type="entry name" value="AAA+_ATPase"/>
</dbReference>
<evidence type="ECO:0000256" key="1">
    <source>
        <dbReference type="ARBA" id="ARBA00022448"/>
    </source>
</evidence>
<organism evidence="5 6">
    <name type="scientific">Aneurinibacillus danicus</name>
    <dbReference type="NCBI Taxonomy" id="267746"/>
    <lineage>
        <taxon>Bacteria</taxon>
        <taxon>Bacillati</taxon>
        <taxon>Bacillota</taxon>
        <taxon>Bacilli</taxon>
        <taxon>Bacillales</taxon>
        <taxon>Paenibacillaceae</taxon>
        <taxon>Aneurinibacillus group</taxon>
        <taxon>Aneurinibacillus</taxon>
    </lineage>
</organism>
<dbReference type="PANTHER" id="PTHR42788">
    <property type="entry name" value="TAURINE IMPORT ATP-BINDING PROTEIN-RELATED"/>
    <property type="match status" value="1"/>
</dbReference>
<dbReference type="SUPFAM" id="SSF52540">
    <property type="entry name" value="P-loop containing nucleoside triphosphate hydrolases"/>
    <property type="match status" value="1"/>
</dbReference>
<dbReference type="PROSITE" id="PS50893">
    <property type="entry name" value="ABC_TRANSPORTER_2"/>
    <property type="match status" value="1"/>
</dbReference>
<dbReference type="OrthoDB" id="18967at2"/>
<dbReference type="SMART" id="SM00382">
    <property type="entry name" value="AAA"/>
    <property type="match status" value="1"/>
</dbReference>
<keyword evidence="2" id="KW-0547">Nucleotide-binding</keyword>
<dbReference type="GO" id="GO:0016887">
    <property type="term" value="F:ATP hydrolysis activity"/>
    <property type="evidence" value="ECO:0007669"/>
    <property type="project" value="InterPro"/>
</dbReference>
<evidence type="ECO:0000259" key="4">
    <source>
        <dbReference type="PROSITE" id="PS50893"/>
    </source>
</evidence>